<dbReference type="InterPro" id="IPR010033">
    <property type="entry name" value="HAD_SF_ppase_IIIC"/>
</dbReference>
<dbReference type="InterPro" id="IPR010037">
    <property type="entry name" value="FkbH_domain"/>
</dbReference>
<name>A0ABU1JK15_9PROT</name>
<gene>
    <name evidence="1" type="ORF">E9232_001463</name>
</gene>
<dbReference type="InterPro" id="IPR036412">
    <property type="entry name" value="HAD-like_sf"/>
</dbReference>
<comment type="caution">
    <text evidence="1">The sequence shown here is derived from an EMBL/GenBank/DDBJ whole genome shotgun (WGS) entry which is preliminary data.</text>
</comment>
<dbReference type="NCBIfam" id="TIGR01681">
    <property type="entry name" value="HAD-SF-IIIC"/>
    <property type="match status" value="1"/>
</dbReference>
<organism evidence="1 2">
    <name type="scientific">Inquilinus ginsengisoli</name>
    <dbReference type="NCBI Taxonomy" id="363840"/>
    <lineage>
        <taxon>Bacteria</taxon>
        <taxon>Pseudomonadati</taxon>
        <taxon>Pseudomonadota</taxon>
        <taxon>Alphaproteobacteria</taxon>
        <taxon>Rhodospirillales</taxon>
        <taxon>Rhodospirillaceae</taxon>
        <taxon>Inquilinus</taxon>
    </lineage>
</organism>
<dbReference type="SUPFAM" id="SSF56784">
    <property type="entry name" value="HAD-like"/>
    <property type="match status" value="1"/>
</dbReference>
<proteinExistence type="predicted"/>
<dbReference type="Gene3D" id="3.40.50.1110">
    <property type="entry name" value="SGNH hydrolase"/>
    <property type="match status" value="1"/>
</dbReference>
<dbReference type="Proteomes" id="UP001262410">
    <property type="component" value="Unassembled WGS sequence"/>
</dbReference>
<dbReference type="Gene3D" id="3.40.50.1000">
    <property type="entry name" value="HAD superfamily/HAD-like"/>
    <property type="match status" value="1"/>
</dbReference>
<dbReference type="InterPro" id="IPR036514">
    <property type="entry name" value="SGNH_hydro_sf"/>
</dbReference>
<reference evidence="1 2" key="1">
    <citation type="submission" date="2023-07" db="EMBL/GenBank/DDBJ databases">
        <title>Sorghum-associated microbial communities from plants grown in Nebraska, USA.</title>
        <authorList>
            <person name="Schachtman D."/>
        </authorList>
    </citation>
    <scope>NUCLEOTIDE SEQUENCE [LARGE SCALE GENOMIC DNA]</scope>
    <source>
        <strain evidence="1 2">584</strain>
    </source>
</reference>
<sequence length="597" mass="64102">MDMAVTTLIDECRAPGFASQDYVALQRAGRRVRKAIASGEIAGPPVRIAVVSSFLSDMVVDLLPALLLRRGVVATIAAGPYGGIATEILNPGGGVCRGADLVMVLPTHRDLAHAPGFDATRADSDAAVAREVADWQGLWSALAVPTVQLSFDPPPDRPLGELDGLSPGGLLFHARSVNRAIAEAVPAHVTVVDAEALAQRVGPAWHDAALYALCKQPFGAAALVEVADTLAAAAAGQLGKARKVLVLDLDNTVWGGVVGDVGLAGLVLGRETAEGEAFLALQAYAKRLAGRGVILAVCSKNREDLAREPFRDHPSMILKEEDIACFVANFDDKATNLRRIAATLNVGLDSLVFVDDNPVERAWVQRELGEVLVVDLPEDPAGYCAAIEREKAFPTSRITGEDLRRNALYRTRAETIAQAGAAHDIDAFLASLEPVAEVEPVGPASLDRIVQLIAKTNQFKLNPTVFTPDEITANRDGVIAIRFKDRLQDHGITAIAVTEPEDGALVIRNWVMSCRVFSRRLEHATLELIRRRAARLDLDRIVLDFRLSPKNALVKDVLAELGFEETSPEGRYAASLLPQRARMQHHISIVTPDGDGN</sequence>
<dbReference type="NCBIfam" id="TIGR01686">
    <property type="entry name" value="FkbH"/>
    <property type="match status" value="1"/>
</dbReference>
<dbReference type="InterPro" id="IPR023214">
    <property type="entry name" value="HAD_sf"/>
</dbReference>
<keyword evidence="2" id="KW-1185">Reference proteome</keyword>
<dbReference type="RefSeq" id="WP_309793052.1">
    <property type="nucleotide sequence ID" value="NZ_JAVDPW010000002.1"/>
</dbReference>
<evidence type="ECO:0000313" key="2">
    <source>
        <dbReference type="Proteomes" id="UP001262410"/>
    </source>
</evidence>
<dbReference type="EMBL" id="JAVDPW010000002">
    <property type="protein sequence ID" value="MDR6288956.1"/>
    <property type="molecule type" value="Genomic_DNA"/>
</dbReference>
<protein>
    <submittedName>
        <fullName evidence="1">FkbH-like protein</fullName>
    </submittedName>
</protein>
<accession>A0ABU1JK15</accession>
<evidence type="ECO:0000313" key="1">
    <source>
        <dbReference type="EMBL" id="MDR6288956.1"/>
    </source>
</evidence>